<dbReference type="InterPro" id="IPR036412">
    <property type="entry name" value="HAD-like_sf"/>
</dbReference>
<organism evidence="10 11">
    <name type="scientific">Molorchus minor</name>
    <dbReference type="NCBI Taxonomy" id="1323400"/>
    <lineage>
        <taxon>Eukaryota</taxon>
        <taxon>Metazoa</taxon>
        <taxon>Ecdysozoa</taxon>
        <taxon>Arthropoda</taxon>
        <taxon>Hexapoda</taxon>
        <taxon>Insecta</taxon>
        <taxon>Pterygota</taxon>
        <taxon>Neoptera</taxon>
        <taxon>Endopterygota</taxon>
        <taxon>Coleoptera</taxon>
        <taxon>Polyphaga</taxon>
        <taxon>Cucujiformia</taxon>
        <taxon>Chrysomeloidea</taxon>
        <taxon>Cerambycidae</taxon>
        <taxon>Lamiinae</taxon>
        <taxon>Monochamini</taxon>
        <taxon>Molorchus</taxon>
    </lineage>
</organism>
<evidence type="ECO:0000256" key="3">
    <source>
        <dbReference type="ARBA" id="ARBA00012640"/>
    </source>
</evidence>
<evidence type="ECO:0000256" key="7">
    <source>
        <dbReference type="ARBA" id="ARBA00022801"/>
    </source>
</evidence>
<evidence type="ECO:0000256" key="4">
    <source>
        <dbReference type="ARBA" id="ARBA00015196"/>
    </source>
</evidence>
<dbReference type="PANTHER" id="PTHR43344:SF2">
    <property type="entry name" value="PHOSPHOSERINE PHOSPHATASE"/>
    <property type="match status" value="1"/>
</dbReference>
<keyword evidence="8" id="KW-0460">Magnesium</keyword>
<dbReference type="EMBL" id="JAPWTJ010002114">
    <property type="protein sequence ID" value="KAJ8967861.1"/>
    <property type="molecule type" value="Genomic_DNA"/>
</dbReference>
<dbReference type="PANTHER" id="PTHR43344">
    <property type="entry name" value="PHOSPHOSERINE PHOSPHATASE"/>
    <property type="match status" value="1"/>
</dbReference>
<comment type="caution">
    <text evidence="10">The sequence shown here is derived from an EMBL/GenBank/DDBJ whole genome shotgun (WGS) entry which is preliminary data.</text>
</comment>
<evidence type="ECO:0000256" key="1">
    <source>
        <dbReference type="ARBA" id="ARBA00001946"/>
    </source>
</evidence>
<comment type="cofactor">
    <cofactor evidence="1">
        <name>Mg(2+)</name>
        <dbReference type="ChEBI" id="CHEBI:18420"/>
    </cofactor>
</comment>
<accession>A0ABQ9IXY9</accession>
<evidence type="ECO:0000256" key="2">
    <source>
        <dbReference type="ARBA" id="ARBA00005135"/>
    </source>
</evidence>
<dbReference type="Gene3D" id="1.10.150.210">
    <property type="entry name" value="Phosphoserine phosphatase, domain 2"/>
    <property type="match status" value="1"/>
</dbReference>
<evidence type="ECO:0000256" key="6">
    <source>
        <dbReference type="ARBA" id="ARBA00022723"/>
    </source>
</evidence>
<dbReference type="SUPFAM" id="SSF56784">
    <property type="entry name" value="HAD-like"/>
    <property type="match status" value="1"/>
</dbReference>
<reference evidence="10" key="1">
    <citation type="journal article" date="2023" name="Insect Mol. Biol.">
        <title>Genome sequencing provides insights into the evolution of gene families encoding plant cell wall-degrading enzymes in longhorned beetles.</title>
        <authorList>
            <person name="Shin N.R."/>
            <person name="Okamura Y."/>
            <person name="Kirsch R."/>
            <person name="Pauchet Y."/>
        </authorList>
    </citation>
    <scope>NUCLEOTIDE SEQUENCE</scope>
    <source>
        <strain evidence="10">MMC_N1</strain>
    </source>
</reference>
<dbReference type="NCBIfam" id="TIGR01488">
    <property type="entry name" value="HAD-SF-IB"/>
    <property type="match status" value="1"/>
</dbReference>
<evidence type="ECO:0000256" key="5">
    <source>
        <dbReference type="ARBA" id="ARBA00022605"/>
    </source>
</evidence>
<sequence length="162" mass="17950">MSNEVQDVLRKADAICFDVDSTVIQEEGIDELAKFCNKGSEVAALTTRAMTGNMTFQQALTLRLGIIQPSLSQLKEFIKIKPPTLTPGIKKLVGLLHSRRIPVFLISGGFKCIIAPIAQQLQIPYENIFANRLTFYFTGYGGNVLRPLVQPRQNGSLQILTK</sequence>
<evidence type="ECO:0000256" key="9">
    <source>
        <dbReference type="ARBA" id="ARBA00023299"/>
    </source>
</evidence>
<keyword evidence="5" id="KW-0028">Amino-acid biosynthesis</keyword>
<gene>
    <name evidence="10" type="ORF">NQ317_017628</name>
</gene>
<evidence type="ECO:0000313" key="11">
    <source>
        <dbReference type="Proteomes" id="UP001162164"/>
    </source>
</evidence>
<keyword evidence="7" id="KW-0378">Hydrolase</keyword>
<dbReference type="Pfam" id="PF00702">
    <property type="entry name" value="Hydrolase"/>
    <property type="match status" value="1"/>
</dbReference>
<evidence type="ECO:0000313" key="10">
    <source>
        <dbReference type="EMBL" id="KAJ8967861.1"/>
    </source>
</evidence>
<proteinExistence type="predicted"/>
<dbReference type="InterPro" id="IPR023214">
    <property type="entry name" value="HAD_sf"/>
</dbReference>
<dbReference type="Proteomes" id="UP001162164">
    <property type="component" value="Unassembled WGS sequence"/>
</dbReference>
<evidence type="ECO:0000256" key="8">
    <source>
        <dbReference type="ARBA" id="ARBA00022842"/>
    </source>
</evidence>
<dbReference type="EC" id="3.1.3.3" evidence="3"/>
<keyword evidence="9" id="KW-0718">Serine biosynthesis</keyword>
<name>A0ABQ9IXY9_9CUCU</name>
<keyword evidence="11" id="KW-1185">Reference proteome</keyword>
<comment type="pathway">
    <text evidence="2">Amino-acid biosynthesis; L-serine biosynthesis; L-serine from 3-phospho-D-glycerate: step 3/3.</text>
</comment>
<dbReference type="Gene3D" id="3.40.50.1000">
    <property type="entry name" value="HAD superfamily/HAD-like"/>
    <property type="match status" value="1"/>
</dbReference>
<keyword evidence="6" id="KW-0479">Metal-binding</keyword>
<protein>
    <recommendedName>
        <fullName evidence="4">Phosphoserine phosphatase</fullName>
        <ecNumber evidence="3">3.1.3.3</ecNumber>
    </recommendedName>
</protein>
<dbReference type="InterPro" id="IPR050582">
    <property type="entry name" value="HAD-like_SerB"/>
</dbReference>